<dbReference type="SMART" id="SM00768">
    <property type="entry name" value="X8"/>
    <property type="match status" value="1"/>
</dbReference>
<dbReference type="EMBL" id="JAUIZM010000009">
    <property type="protein sequence ID" value="KAK1364170.1"/>
    <property type="molecule type" value="Genomic_DNA"/>
</dbReference>
<gene>
    <name evidence="4" type="ORF">POM88_039731</name>
</gene>
<name>A0AAD8M6N6_9APIA</name>
<proteinExistence type="predicted"/>
<protein>
    <submittedName>
        <fullName evidence="4">Major pollen allergen Ole e 10</fullName>
    </submittedName>
</protein>
<dbReference type="Pfam" id="PF07983">
    <property type="entry name" value="X8"/>
    <property type="match status" value="1"/>
</dbReference>
<organism evidence="4 5">
    <name type="scientific">Heracleum sosnowskyi</name>
    <dbReference type="NCBI Taxonomy" id="360622"/>
    <lineage>
        <taxon>Eukaryota</taxon>
        <taxon>Viridiplantae</taxon>
        <taxon>Streptophyta</taxon>
        <taxon>Embryophyta</taxon>
        <taxon>Tracheophyta</taxon>
        <taxon>Spermatophyta</taxon>
        <taxon>Magnoliopsida</taxon>
        <taxon>eudicotyledons</taxon>
        <taxon>Gunneridae</taxon>
        <taxon>Pentapetalae</taxon>
        <taxon>asterids</taxon>
        <taxon>campanulids</taxon>
        <taxon>Apiales</taxon>
        <taxon>Apiaceae</taxon>
        <taxon>Apioideae</taxon>
        <taxon>apioid superclade</taxon>
        <taxon>Tordylieae</taxon>
        <taxon>Tordyliinae</taxon>
        <taxon>Heracleum</taxon>
    </lineage>
</organism>
<evidence type="ECO:0000313" key="4">
    <source>
        <dbReference type="EMBL" id="KAK1364170.1"/>
    </source>
</evidence>
<dbReference type="AlphaFoldDB" id="A0AAD8M6N6"/>
<comment type="caution">
    <text evidence="4">The sequence shown here is derived from an EMBL/GenBank/DDBJ whole genome shotgun (WGS) entry which is preliminary data.</text>
</comment>
<evidence type="ECO:0000313" key="5">
    <source>
        <dbReference type="Proteomes" id="UP001237642"/>
    </source>
</evidence>
<reference evidence="4" key="1">
    <citation type="submission" date="2023-02" db="EMBL/GenBank/DDBJ databases">
        <title>Genome of toxic invasive species Heracleum sosnowskyi carries increased number of genes despite the absence of recent whole-genome duplications.</title>
        <authorList>
            <person name="Schelkunov M."/>
            <person name="Shtratnikova V."/>
            <person name="Makarenko M."/>
            <person name="Klepikova A."/>
            <person name="Omelchenko D."/>
            <person name="Novikova G."/>
            <person name="Obukhova E."/>
            <person name="Bogdanov V."/>
            <person name="Penin A."/>
            <person name="Logacheva M."/>
        </authorList>
    </citation>
    <scope>NUCLEOTIDE SEQUENCE</scope>
    <source>
        <strain evidence="4">Hsosn_3</strain>
        <tissue evidence="4">Leaf</tissue>
    </source>
</reference>
<dbReference type="PANTHER" id="PTHR31044">
    <property type="entry name" value="BETA-1,3 GLUCANASE"/>
    <property type="match status" value="1"/>
</dbReference>
<dbReference type="InterPro" id="IPR044788">
    <property type="entry name" value="X8_dom_prot"/>
</dbReference>
<keyword evidence="1 2" id="KW-0732">Signal</keyword>
<accession>A0AAD8M6N6</accession>
<sequence>MANSSLYFLTFLVCLFVCATCEASFRGGRKLQGKTWCVAQTSASDDAVKAFLVAACERYNCKDIMEGGPCYQPANIRNHGSYALDVYYRNTGFCNQDIGTPTLTDPSFGSCHYP</sequence>
<dbReference type="Proteomes" id="UP001237642">
    <property type="component" value="Unassembled WGS sequence"/>
</dbReference>
<keyword evidence="5" id="KW-1185">Reference proteome</keyword>
<feature type="signal peptide" evidence="2">
    <location>
        <begin position="1"/>
        <end position="23"/>
    </location>
</feature>
<feature type="domain" description="X8" evidence="3">
    <location>
        <begin position="35"/>
        <end position="113"/>
    </location>
</feature>
<feature type="chain" id="PRO_5042164589" evidence="2">
    <location>
        <begin position="24"/>
        <end position="114"/>
    </location>
</feature>
<evidence type="ECO:0000256" key="2">
    <source>
        <dbReference type="SAM" id="SignalP"/>
    </source>
</evidence>
<dbReference type="InterPro" id="IPR012946">
    <property type="entry name" value="X8"/>
</dbReference>
<evidence type="ECO:0000256" key="1">
    <source>
        <dbReference type="ARBA" id="ARBA00022729"/>
    </source>
</evidence>
<reference evidence="4" key="2">
    <citation type="submission" date="2023-05" db="EMBL/GenBank/DDBJ databases">
        <authorList>
            <person name="Schelkunov M.I."/>
        </authorList>
    </citation>
    <scope>NUCLEOTIDE SEQUENCE</scope>
    <source>
        <strain evidence="4">Hsosn_3</strain>
        <tissue evidence="4">Leaf</tissue>
    </source>
</reference>
<dbReference type="PANTHER" id="PTHR31044:SF147">
    <property type="entry name" value="CARBOHYDRATE-BINDING X8 DOMAIN PROTEIN"/>
    <property type="match status" value="1"/>
</dbReference>
<evidence type="ECO:0000259" key="3">
    <source>
        <dbReference type="SMART" id="SM00768"/>
    </source>
</evidence>
<dbReference type="Gene3D" id="1.20.58.1040">
    <property type="match status" value="1"/>
</dbReference>
<dbReference type="GO" id="GO:0009506">
    <property type="term" value="C:plasmodesma"/>
    <property type="evidence" value="ECO:0007669"/>
    <property type="project" value="UniProtKB-ARBA"/>
</dbReference>